<accession>A0A072NN45</accession>
<reference evidence="1 2" key="1">
    <citation type="submission" date="2014-04" db="EMBL/GenBank/DDBJ databases">
        <title>Draft genome sequence of Bacillus azotoformans MEV2011, a (co-) denitrifying strain unable to grow in the presence of oxygen.</title>
        <authorList>
            <person name="Nielsen M."/>
            <person name="Schreiber L."/>
            <person name="Finster K."/>
            <person name="Schramm A."/>
        </authorList>
    </citation>
    <scope>NUCLEOTIDE SEQUENCE [LARGE SCALE GENOMIC DNA]</scope>
    <source>
        <strain evidence="1 2">MEV2011</strain>
    </source>
</reference>
<dbReference type="Proteomes" id="UP000027936">
    <property type="component" value="Unassembled WGS sequence"/>
</dbReference>
<evidence type="ECO:0000313" key="1">
    <source>
        <dbReference type="EMBL" id="KEF39084.1"/>
    </source>
</evidence>
<evidence type="ECO:0000313" key="2">
    <source>
        <dbReference type="Proteomes" id="UP000027936"/>
    </source>
</evidence>
<dbReference type="PATRIC" id="fig|1348973.3.peg.1437"/>
<dbReference type="EMBL" id="JJRY01000004">
    <property type="protein sequence ID" value="KEF39084.1"/>
    <property type="molecule type" value="Genomic_DNA"/>
</dbReference>
<dbReference type="OrthoDB" id="2455488at2"/>
<comment type="caution">
    <text evidence="1">The sequence shown here is derived from an EMBL/GenBank/DDBJ whole genome shotgun (WGS) entry which is preliminary data.</text>
</comment>
<protein>
    <submittedName>
        <fullName evidence="1">Uncharacterized protein</fullName>
    </submittedName>
</protein>
<sequence length="66" mass="7751">MGVVALNKEEIEEIIEKLRNGEIKQYEVTKEEFMEFREVLIKQKDKEQIRGEAKKGGVVVYTHVNE</sequence>
<proteinExistence type="predicted"/>
<gene>
    <name evidence="1" type="ORF">M670_01471</name>
</gene>
<organism evidence="1 2">
    <name type="scientific">Schinkia azotoformans MEV2011</name>
    <dbReference type="NCBI Taxonomy" id="1348973"/>
    <lineage>
        <taxon>Bacteria</taxon>
        <taxon>Bacillati</taxon>
        <taxon>Bacillota</taxon>
        <taxon>Bacilli</taxon>
        <taxon>Bacillales</taxon>
        <taxon>Bacillaceae</taxon>
        <taxon>Calidifontibacillus/Schinkia group</taxon>
        <taxon>Schinkia</taxon>
    </lineage>
</organism>
<dbReference type="AlphaFoldDB" id="A0A072NN45"/>
<name>A0A072NN45_SCHAZ</name>